<evidence type="ECO:0000256" key="2">
    <source>
        <dbReference type="SAM" id="Phobius"/>
    </source>
</evidence>
<evidence type="ECO:0000313" key="3">
    <source>
        <dbReference type="EMBL" id="SFS03680.1"/>
    </source>
</evidence>
<keyword evidence="2" id="KW-0472">Membrane</keyword>
<reference evidence="3 4" key="1">
    <citation type="submission" date="2016-10" db="EMBL/GenBank/DDBJ databases">
        <authorList>
            <person name="de Groot N.N."/>
        </authorList>
    </citation>
    <scope>NUCLEOTIDE SEQUENCE [LARGE SCALE GENOMIC DNA]</scope>
    <source>
        <strain evidence="3 4">CGMCC 1.10457</strain>
    </source>
</reference>
<dbReference type="Gene3D" id="3.40.33.10">
    <property type="entry name" value="CAP"/>
    <property type="match status" value="1"/>
</dbReference>
<dbReference type="OrthoDB" id="60683at2157"/>
<keyword evidence="4" id="KW-1185">Reference proteome</keyword>
<feature type="compositionally biased region" description="Polar residues" evidence="1">
    <location>
        <begin position="102"/>
        <end position="113"/>
    </location>
</feature>
<dbReference type="AlphaFoldDB" id="A0A1I6LK53"/>
<feature type="region of interest" description="Disordered" evidence="1">
    <location>
        <begin position="94"/>
        <end position="113"/>
    </location>
</feature>
<feature type="region of interest" description="Disordered" evidence="1">
    <location>
        <begin position="35"/>
        <end position="80"/>
    </location>
</feature>
<dbReference type="InterPro" id="IPR035940">
    <property type="entry name" value="CAP_sf"/>
</dbReference>
<dbReference type="RefSeq" id="WP_089817125.1">
    <property type="nucleotide sequence ID" value="NZ_FOZK01000002.1"/>
</dbReference>
<evidence type="ECO:0000256" key="1">
    <source>
        <dbReference type="SAM" id="MobiDB-lite"/>
    </source>
</evidence>
<sequence>MVNKTAIGILGVVVMASLGVGVLIGMQLGGGTNAPVTTSPAADGETATPTSDQTSDGDDGGSTPSESTSERQTTIPARQFDEAEIANHIARFVNQEREAQNRTRLSTGGATATSVSRMASNHSVAMANHGSAAHKVDGVSTTNRYRNHDLYERCKFKSHEGSYIDTPDEKFELVGTTYAGTHYQADGQERFNGDERAVARAIVDSWNESSTYSERLLVGGPTRMGVGVEVTSTGKAYATVDVCA</sequence>
<dbReference type="STRING" id="767519.SAMN05216559_2818"/>
<dbReference type="EMBL" id="FOZK01000002">
    <property type="protein sequence ID" value="SFS03680.1"/>
    <property type="molecule type" value="Genomic_DNA"/>
</dbReference>
<name>A0A1I6LK53_9EURY</name>
<keyword evidence="2" id="KW-1133">Transmembrane helix</keyword>
<evidence type="ECO:0000313" key="4">
    <source>
        <dbReference type="Proteomes" id="UP000199062"/>
    </source>
</evidence>
<proteinExistence type="predicted"/>
<accession>A0A1I6LK53</accession>
<feature type="transmembrane region" description="Helical" evidence="2">
    <location>
        <begin position="6"/>
        <end position="26"/>
    </location>
</feature>
<protein>
    <recommendedName>
        <fullName evidence="5">Cysteine-rich secretory protein family protein</fullName>
    </recommendedName>
</protein>
<keyword evidence="2" id="KW-0812">Transmembrane</keyword>
<evidence type="ECO:0008006" key="5">
    <source>
        <dbReference type="Google" id="ProtNLM"/>
    </source>
</evidence>
<organism evidence="3 4">
    <name type="scientific">Halomicrobium zhouii</name>
    <dbReference type="NCBI Taxonomy" id="767519"/>
    <lineage>
        <taxon>Archaea</taxon>
        <taxon>Methanobacteriati</taxon>
        <taxon>Methanobacteriota</taxon>
        <taxon>Stenosarchaea group</taxon>
        <taxon>Halobacteria</taxon>
        <taxon>Halobacteriales</taxon>
        <taxon>Haloarculaceae</taxon>
        <taxon>Halomicrobium</taxon>
    </lineage>
</organism>
<dbReference type="Proteomes" id="UP000199062">
    <property type="component" value="Unassembled WGS sequence"/>
</dbReference>
<gene>
    <name evidence="3" type="ORF">SAMN05216559_2818</name>
</gene>